<feature type="transmembrane region" description="Helical" evidence="1">
    <location>
        <begin position="21"/>
        <end position="43"/>
    </location>
</feature>
<keyword evidence="1" id="KW-0472">Membrane</keyword>
<keyword evidence="1" id="KW-0812">Transmembrane</keyword>
<dbReference type="AlphaFoldDB" id="A0A6N7PKE0"/>
<dbReference type="RefSeq" id="WP_153817475.1">
    <property type="nucleotide sequence ID" value="NZ_WJIE01000001.1"/>
</dbReference>
<evidence type="ECO:0000256" key="1">
    <source>
        <dbReference type="SAM" id="Phobius"/>
    </source>
</evidence>
<reference evidence="2 3" key="1">
    <citation type="submission" date="2019-10" db="EMBL/GenBank/DDBJ databases">
        <title>A soil myxobacterium in the family Polyangiaceae.</title>
        <authorList>
            <person name="Li Y."/>
            <person name="Wang J."/>
        </authorList>
    </citation>
    <scope>NUCLEOTIDE SEQUENCE [LARGE SCALE GENOMIC DNA]</scope>
    <source>
        <strain evidence="2 3">DSM 14734</strain>
    </source>
</reference>
<name>A0A6N7PKE0_9BACT</name>
<organism evidence="2 3">
    <name type="scientific">Polyangium spumosum</name>
    <dbReference type="NCBI Taxonomy" id="889282"/>
    <lineage>
        <taxon>Bacteria</taxon>
        <taxon>Pseudomonadati</taxon>
        <taxon>Myxococcota</taxon>
        <taxon>Polyangia</taxon>
        <taxon>Polyangiales</taxon>
        <taxon>Polyangiaceae</taxon>
        <taxon>Polyangium</taxon>
    </lineage>
</organism>
<keyword evidence="3" id="KW-1185">Reference proteome</keyword>
<evidence type="ECO:0000313" key="3">
    <source>
        <dbReference type="Proteomes" id="UP000440224"/>
    </source>
</evidence>
<proteinExistence type="predicted"/>
<gene>
    <name evidence="2" type="ORF">GF068_01340</name>
</gene>
<protein>
    <submittedName>
        <fullName evidence="2">Uncharacterized protein</fullName>
    </submittedName>
</protein>
<sequence>MDAAPERPKRPVSARRRGRTVAGAIYYGIIGATCLAGTIQISVQVFFTEHPPSPYGACHEGLRALIGAVDRARAAAPGTDGEDGAIARFRAALEPEWQYFEGVATTCKASAKDKGALDAIERLRYAEEHAARREASDLAPLRRQVQEIVNTDLAKASAPPKGP</sequence>
<accession>A0A6N7PKE0</accession>
<dbReference type="EMBL" id="WJIE01000001">
    <property type="protein sequence ID" value="MRG90574.1"/>
    <property type="molecule type" value="Genomic_DNA"/>
</dbReference>
<keyword evidence="1" id="KW-1133">Transmembrane helix</keyword>
<comment type="caution">
    <text evidence="2">The sequence shown here is derived from an EMBL/GenBank/DDBJ whole genome shotgun (WGS) entry which is preliminary data.</text>
</comment>
<dbReference type="OrthoDB" id="5518936at2"/>
<evidence type="ECO:0000313" key="2">
    <source>
        <dbReference type="EMBL" id="MRG90574.1"/>
    </source>
</evidence>
<dbReference type="Proteomes" id="UP000440224">
    <property type="component" value="Unassembled WGS sequence"/>
</dbReference>